<dbReference type="Pfam" id="PF25873">
    <property type="entry name" value="WHD_MalT"/>
    <property type="match status" value="1"/>
</dbReference>
<evidence type="ECO:0000256" key="2">
    <source>
        <dbReference type="ARBA" id="ARBA00023125"/>
    </source>
</evidence>
<dbReference type="EMBL" id="JBDLNU010000003">
    <property type="protein sequence ID" value="MFM1729301.1"/>
    <property type="molecule type" value="Genomic_DNA"/>
</dbReference>
<evidence type="ECO:0000259" key="4">
    <source>
        <dbReference type="PROSITE" id="PS50043"/>
    </source>
</evidence>
<dbReference type="SMART" id="SM00421">
    <property type="entry name" value="HTH_LUXR"/>
    <property type="match status" value="1"/>
</dbReference>
<reference evidence="5 6" key="1">
    <citation type="submission" date="2023-11" db="EMBL/GenBank/DDBJ databases">
        <authorList>
            <person name="Val-Calvo J."/>
            <person name="Scortti M."/>
            <person name="Vazquez-Boland J."/>
        </authorList>
    </citation>
    <scope>NUCLEOTIDE SEQUENCE [LARGE SCALE GENOMIC DNA]</scope>
    <source>
        <strain evidence="5 6">DSM 46662</strain>
    </source>
</reference>
<keyword evidence="3" id="KW-0804">Transcription</keyword>
<dbReference type="RefSeq" id="WP_348605872.1">
    <property type="nucleotide sequence ID" value="NZ_CP157276.1"/>
</dbReference>
<keyword evidence="2" id="KW-0238">DNA-binding</keyword>
<keyword evidence="6" id="KW-1185">Reference proteome</keyword>
<dbReference type="PANTHER" id="PTHR44688:SF16">
    <property type="entry name" value="DNA-BINDING TRANSCRIPTIONAL ACTIVATOR DEVR_DOSR"/>
    <property type="match status" value="1"/>
</dbReference>
<evidence type="ECO:0000256" key="1">
    <source>
        <dbReference type="ARBA" id="ARBA00023015"/>
    </source>
</evidence>
<dbReference type="Gene3D" id="1.10.10.10">
    <property type="entry name" value="Winged helix-like DNA-binding domain superfamily/Winged helix DNA-binding domain"/>
    <property type="match status" value="1"/>
</dbReference>
<feature type="domain" description="HTH luxR-type" evidence="4">
    <location>
        <begin position="759"/>
        <end position="824"/>
    </location>
</feature>
<dbReference type="SUPFAM" id="SSF46894">
    <property type="entry name" value="C-terminal effector domain of the bipartite response regulators"/>
    <property type="match status" value="1"/>
</dbReference>
<dbReference type="PRINTS" id="PR00038">
    <property type="entry name" value="HTHLUXR"/>
</dbReference>
<protein>
    <submittedName>
        <fullName evidence="5">LuxR C-terminal-related transcriptional regulator</fullName>
    </submittedName>
</protein>
<organism evidence="5 6">
    <name type="scientific">Prescottella soli</name>
    <dbReference type="NCBI Taxonomy" id="1543852"/>
    <lineage>
        <taxon>Bacteria</taxon>
        <taxon>Bacillati</taxon>
        <taxon>Actinomycetota</taxon>
        <taxon>Actinomycetes</taxon>
        <taxon>Mycobacteriales</taxon>
        <taxon>Nocardiaceae</taxon>
        <taxon>Prescottella</taxon>
    </lineage>
</organism>
<dbReference type="PROSITE" id="PS50043">
    <property type="entry name" value="HTH_LUXR_2"/>
    <property type="match status" value="1"/>
</dbReference>
<dbReference type="PANTHER" id="PTHR44688">
    <property type="entry name" value="DNA-BINDING TRANSCRIPTIONAL ACTIVATOR DEVR_DOSR"/>
    <property type="match status" value="1"/>
</dbReference>
<dbReference type="CDD" id="cd06170">
    <property type="entry name" value="LuxR_C_like"/>
    <property type="match status" value="1"/>
</dbReference>
<evidence type="ECO:0000256" key="3">
    <source>
        <dbReference type="ARBA" id="ARBA00023163"/>
    </source>
</evidence>
<keyword evidence="1" id="KW-0805">Transcription regulation</keyword>
<sequence>MTQELIDSSADTYVWAPGRLVDRLRRSSGLIVVQAPHGFGQSSLVSAWLDASRAAGRLAVRIAPPAPTITADAHWAQVTAALADADGPVDIAIERVDLHRDPIVERRILDLVDGSPAVHVVATVIGQSLFDDPLTIGPYDDTLRADDLLYTQDDLQEMFRSAGLDRSDADLSALQHRSGGHPGLCTAVLERTKSERPLTGEDLERVFADAVTSHVHDDILAAVNAEEREFLVRAATAHVLTVDLAQHLGGGPDSPRYLRDLESAGILDHRGTADGDTWRLPPAVRTELIAVQSAEGLEPAARSALLALHHRDRGEHAAALRCAVDAEDWELAVDVFDQHGAALASSHTDLLRDVLLILPEAIMDDRPGIRLLRAVVIQLEGGNPDPGPTNSHDAADLLDLTAALDPRAALIVLGLRVLLRRLAGNYETAAEQTRLLDVGVRRLLDVDTDAATDFLPFLRMQFGLTYQLAGDFAGSTVQLRLAHRLGTARRMHFVSRNAAGNSALNWAFAGEAQRAYDWLREENQIPPADDWTESLVRIGGAVARALTAIDTLDFDTAGRAVDSLRELPEVVELWPFVTFARCRYAIATGTPALGVAALTEFAEARSRARGTFVQTLLDAIEVEVRLALGDVARARALTDSLSCTTPWAVVAVARTHLLAGDHQSAIITCRKYDWLGMPYARSHLEALVIESAAASRLGRDRDALRTWTHACDIADRTGIRSAFATIERTAVVSLSGRAARPSATVAEFLATPVPEHYPAALEFPQLTEREMAVLNGVMRGLTAGQIAALMFLSTSTIKTHKRTLYRKLAAHTRAEAIDRARTFGFLDT</sequence>
<dbReference type="InterPro" id="IPR059106">
    <property type="entry name" value="WHD_MalT"/>
</dbReference>
<dbReference type="InterPro" id="IPR016032">
    <property type="entry name" value="Sig_transdc_resp-reg_C-effctor"/>
</dbReference>
<evidence type="ECO:0000313" key="6">
    <source>
        <dbReference type="Proteomes" id="UP001629744"/>
    </source>
</evidence>
<accession>A0ABW9FUN9</accession>
<proteinExistence type="predicted"/>
<dbReference type="InterPro" id="IPR000792">
    <property type="entry name" value="Tscrpt_reg_LuxR_C"/>
</dbReference>
<dbReference type="Pfam" id="PF00196">
    <property type="entry name" value="GerE"/>
    <property type="match status" value="1"/>
</dbReference>
<name>A0ABW9FUN9_9NOCA</name>
<dbReference type="Proteomes" id="UP001629744">
    <property type="component" value="Unassembled WGS sequence"/>
</dbReference>
<evidence type="ECO:0000313" key="5">
    <source>
        <dbReference type="EMBL" id="MFM1729301.1"/>
    </source>
</evidence>
<dbReference type="InterPro" id="IPR036388">
    <property type="entry name" value="WH-like_DNA-bd_sf"/>
</dbReference>
<gene>
    <name evidence="5" type="ORF">ABEU19_002809</name>
</gene>
<comment type="caution">
    <text evidence="5">The sequence shown here is derived from an EMBL/GenBank/DDBJ whole genome shotgun (WGS) entry which is preliminary data.</text>
</comment>